<dbReference type="GO" id="GO:0047555">
    <property type="term" value="F:3',5'-cyclic-GMP phosphodiesterase activity"/>
    <property type="evidence" value="ECO:0007669"/>
    <property type="project" value="TreeGrafter"/>
</dbReference>
<dbReference type="SMART" id="SM00849">
    <property type="entry name" value="Lactamase_B"/>
    <property type="match status" value="1"/>
</dbReference>
<proteinExistence type="predicted"/>
<dbReference type="RefSeq" id="WP_013505491.1">
    <property type="nucleotide sequence ID" value="NC_014836.1"/>
</dbReference>
<name>E6W2M1_DESIS</name>
<dbReference type="OrthoDB" id="9803916at2"/>
<protein>
    <submittedName>
        <fullName evidence="2">Beta-lactamase domain-containing protein</fullName>
    </submittedName>
</protein>
<gene>
    <name evidence="2" type="ordered locus">Selin_0865</name>
</gene>
<dbReference type="HOGENOM" id="CLU_1060731_0_0_0"/>
<sequence>MQIEILGMHDSIAPGKSGMCLLLNQTIALDAGALTDSLPLERQKKIEHIILTHCHFDHIKGLPFFADGLAMTYGSHSSKPARVHSPANVIDDLRRHIFNNVIWPDFTAIPPKNPVLAYHEAPETFSIDTCRFRFIPVTHGVPTYAIHICCENRHVLYVTDTGPTMQLWNYLNDLPHAIDAMFIDVAFPNRLEELAILSGHLTPGLLARELEKTSNLPAMLYPIHMKSPYRDVIGDELAQTLKAGSYHIPEPLDIITF</sequence>
<dbReference type="Pfam" id="PF12706">
    <property type="entry name" value="Lactamase_B_2"/>
    <property type="match status" value="1"/>
</dbReference>
<reference evidence="2 3" key="1">
    <citation type="submission" date="2010-12" db="EMBL/GenBank/DDBJ databases">
        <title>Complete sequence of Desulfurispirillum indicum S5.</title>
        <authorList>
            <consortium name="US DOE Joint Genome Institute"/>
            <person name="Lucas S."/>
            <person name="Copeland A."/>
            <person name="Lapidus A."/>
            <person name="Cheng J.-F."/>
            <person name="Goodwin L."/>
            <person name="Pitluck S."/>
            <person name="Chertkov O."/>
            <person name="Held B."/>
            <person name="Detter J.C."/>
            <person name="Han C."/>
            <person name="Tapia R."/>
            <person name="Land M."/>
            <person name="Hauser L."/>
            <person name="Kyrpides N."/>
            <person name="Ivanova N."/>
            <person name="Mikhailova N."/>
            <person name="Haggblom M."/>
            <person name="Rauschenbach I."/>
            <person name="Bini E."/>
            <person name="Woyke T."/>
        </authorList>
    </citation>
    <scope>NUCLEOTIDE SEQUENCE [LARGE SCALE GENOMIC DNA]</scope>
    <source>
        <strain evidence="3">ATCC BAA-1389 / DSM 22839 / S5</strain>
    </source>
</reference>
<dbReference type="EMBL" id="CP002432">
    <property type="protein sequence ID" value="ADU65605.1"/>
    <property type="molecule type" value="Genomic_DNA"/>
</dbReference>
<evidence type="ECO:0000313" key="2">
    <source>
        <dbReference type="EMBL" id="ADU65605.1"/>
    </source>
</evidence>
<dbReference type="InterPro" id="IPR001279">
    <property type="entry name" value="Metallo-B-lactamas"/>
</dbReference>
<dbReference type="eggNOG" id="COG1234">
    <property type="taxonomic scope" value="Bacteria"/>
</dbReference>
<accession>E6W2M1</accession>
<dbReference type="Proteomes" id="UP000002572">
    <property type="component" value="Chromosome"/>
</dbReference>
<dbReference type="PANTHER" id="PTHR28283">
    <property type="entry name" value="3',5'-CYCLIC-NUCLEOTIDE PHOSPHODIESTERASE 1"/>
    <property type="match status" value="1"/>
</dbReference>
<organism evidence="2 3">
    <name type="scientific">Desulfurispirillum indicum (strain ATCC BAA-1389 / DSM 22839 / S5)</name>
    <dbReference type="NCBI Taxonomy" id="653733"/>
    <lineage>
        <taxon>Bacteria</taxon>
        <taxon>Pseudomonadati</taxon>
        <taxon>Chrysiogenota</taxon>
        <taxon>Chrysiogenia</taxon>
        <taxon>Chrysiogenales</taxon>
        <taxon>Chrysiogenaceae</taxon>
        <taxon>Desulfurispirillum</taxon>
    </lineage>
</organism>
<dbReference type="SUPFAM" id="SSF56281">
    <property type="entry name" value="Metallo-hydrolase/oxidoreductase"/>
    <property type="match status" value="1"/>
</dbReference>
<evidence type="ECO:0000313" key="3">
    <source>
        <dbReference type="Proteomes" id="UP000002572"/>
    </source>
</evidence>
<dbReference type="PRINTS" id="PR00388">
    <property type="entry name" value="PDIESTERASE2"/>
</dbReference>
<dbReference type="GO" id="GO:1902660">
    <property type="term" value="P:negative regulation of glucose mediated signaling pathway"/>
    <property type="evidence" value="ECO:0007669"/>
    <property type="project" value="TreeGrafter"/>
</dbReference>
<evidence type="ECO:0000259" key="1">
    <source>
        <dbReference type="SMART" id="SM00849"/>
    </source>
</evidence>
<dbReference type="GO" id="GO:0006198">
    <property type="term" value="P:cAMP catabolic process"/>
    <property type="evidence" value="ECO:0007669"/>
    <property type="project" value="InterPro"/>
</dbReference>
<feature type="domain" description="Metallo-beta-lactamase" evidence="1">
    <location>
        <begin position="17"/>
        <end position="200"/>
    </location>
</feature>
<dbReference type="InterPro" id="IPR036866">
    <property type="entry name" value="RibonucZ/Hydroxyglut_hydro"/>
</dbReference>
<dbReference type="InParanoid" id="E6W2M1"/>
<dbReference type="PANTHER" id="PTHR28283:SF1">
    <property type="entry name" value="3',5'-CYCLIC-NUCLEOTIDE PHOSPHODIESTERASE 1"/>
    <property type="match status" value="1"/>
</dbReference>
<keyword evidence="3" id="KW-1185">Reference proteome</keyword>
<dbReference type="GO" id="GO:0004115">
    <property type="term" value="F:3',5'-cyclic-AMP phosphodiesterase activity"/>
    <property type="evidence" value="ECO:0007669"/>
    <property type="project" value="InterPro"/>
</dbReference>
<dbReference type="AlphaFoldDB" id="E6W2M1"/>
<dbReference type="STRING" id="653733.Selin_0865"/>
<dbReference type="CDD" id="cd07735">
    <property type="entry name" value="class_II_PDE_MBL-fold"/>
    <property type="match status" value="1"/>
</dbReference>
<dbReference type="KEGG" id="din:Selin_0865"/>
<dbReference type="InterPro" id="IPR000396">
    <property type="entry name" value="Pdiesterase2"/>
</dbReference>
<dbReference type="Gene3D" id="3.60.15.10">
    <property type="entry name" value="Ribonuclease Z/Hydroxyacylglutathione hydrolase-like"/>
    <property type="match status" value="1"/>
</dbReference>